<dbReference type="KEGG" id="aaf:AURANDRAFT_61176"/>
<dbReference type="PANTHER" id="PTHR45856:SF24">
    <property type="entry name" value="FUNGAL LIPASE-LIKE DOMAIN-CONTAINING PROTEIN"/>
    <property type="match status" value="1"/>
</dbReference>
<dbReference type="Proteomes" id="UP000002729">
    <property type="component" value="Unassembled WGS sequence"/>
</dbReference>
<evidence type="ECO:0000313" key="4">
    <source>
        <dbReference type="EMBL" id="EGB12373.1"/>
    </source>
</evidence>
<feature type="compositionally biased region" description="Pro residues" evidence="1">
    <location>
        <begin position="1074"/>
        <end position="1084"/>
    </location>
</feature>
<feature type="region of interest" description="Disordered" evidence="1">
    <location>
        <begin position="768"/>
        <end position="821"/>
    </location>
</feature>
<feature type="transmembrane region" description="Helical" evidence="2">
    <location>
        <begin position="287"/>
        <end position="309"/>
    </location>
</feature>
<feature type="compositionally biased region" description="Basic and acidic residues" evidence="1">
    <location>
        <begin position="12"/>
        <end position="22"/>
    </location>
</feature>
<dbReference type="Pfam" id="PF01764">
    <property type="entry name" value="Lipase_3"/>
    <property type="match status" value="1"/>
</dbReference>
<dbReference type="EMBL" id="GL833121">
    <property type="protein sequence ID" value="EGB12373.1"/>
    <property type="molecule type" value="Genomic_DNA"/>
</dbReference>
<dbReference type="RefSeq" id="XP_009033411.1">
    <property type="nucleotide sequence ID" value="XM_009035163.1"/>
</dbReference>
<protein>
    <recommendedName>
        <fullName evidence="3">Fungal lipase-type domain-containing protein</fullName>
    </recommendedName>
</protein>
<keyword evidence="5" id="KW-1185">Reference proteome</keyword>
<proteinExistence type="predicted"/>
<feature type="compositionally biased region" description="Acidic residues" evidence="1">
    <location>
        <begin position="802"/>
        <end position="816"/>
    </location>
</feature>
<organism evidence="5">
    <name type="scientific">Aureococcus anophagefferens</name>
    <name type="common">Harmful bloom alga</name>
    <dbReference type="NCBI Taxonomy" id="44056"/>
    <lineage>
        <taxon>Eukaryota</taxon>
        <taxon>Sar</taxon>
        <taxon>Stramenopiles</taxon>
        <taxon>Ochrophyta</taxon>
        <taxon>Pelagophyceae</taxon>
        <taxon>Pelagomonadales</taxon>
        <taxon>Pelagomonadaceae</taxon>
        <taxon>Aureococcus</taxon>
    </lineage>
</organism>
<reference evidence="4 5" key="1">
    <citation type="journal article" date="2011" name="Proc. Natl. Acad. Sci. U.S.A.">
        <title>Niche of harmful alga Aureococcus anophagefferens revealed through ecogenomics.</title>
        <authorList>
            <person name="Gobler C.J."/>
            <person name="Berry D.L."/>
            <person name="Dyhrman S.T."/>
            <person name="Wilhelm S.W."/>
            <person name="Salamov A."/>
            <person name="Lobanov A.V."/>
            <person name="Zhang Y."/>
            <person name="Collier J.L."/>
            <person name="Wurch L.L."/>
            <person name="Kustka A.B."/>
            <person name="Dill B.D."/>
            <person name="Shah M."/>
            <person name="VerBerkmoes N.C."/>
            <person name="Kuo A."/>
            <person name="Terry A."/>
            <person name="Pangilinan J."/>
            <person name="Lindquist E.A."/>
            <person name="Lucas S."/>
            <person name="Paulsen I.T."/>
            <person name="Hattenrath-Lehmann T.K."/>
            <person name="Talmage S.C."/>
            <person name="Walker E.A."/>
            <person name="Koch F."/>
            <person name="Burson A.M."/>
            <person name="Marcoval M.A."/>
            <person name="Tang Y.Z."/>
            <person name="Lecleir G.R."/>
            <person name="Coyne K.J."/>
            <person name="Berg G.M."/>
            <person name="Bertrand E.M."/>
            <person name="Saito M.A."/>
            <person name="Gladyshev V.N."/>
            <person name="Grigoriev I.V."/>
        </authorList>
    </citation>
    <scope>NUCLEOTIDE SEQUENCE [LARGE SCALE GENOMIC DNA]</scope>
    <source>
        <strain evidence="5">CCMP 1984</strain>
    </source>
</reference>
<dbReference type="GO" id="GO:0006629">
    <property type="term" value="P:lipid metabolic process"/>
    <property type="evidence" value="ECO:0007669"/>
    <property type="project" value="InterPro"/>
</dbReference>
<dbReference type="PANTHER" id="PTHR45856">
    <property type="entry name" value="ALPHA/BETA-HYDROLASES SUPERFAMILY PROTEIN"/>
    <property type="match status" value="1"/>
</dbReference>
<dbReference type="eggNOG" id="KOG4569">
    <property type="taxonomic scope" value="Eukaryota"/>
</dbReference>
<keyword evidence="2" id="KW-0472">Membrane</keyword>
<dbReference type="InterPro" id="IPR002921">
    <property type="entry name" value="Fungal_lipase-type"/>
</dbReference>
<feature type="transmembrane region" description="Helical" evidence="2">
    <location>
        <begin position="501"/>
        <end position="522"/>
    </location>
</feature>
<accession>F0XXB8</accession>
<dbReference type="GeneID" id="20223349"/>
<dbReference type="AlphaFoldDB" id="F0XXB8"/>
<feature type="region of interest" description="Disordered" evidence="1">
    <location>
        <begin position="1067"/>
        <end position="1096"/>
    </location>
</feature>
<dbReference type="Gene3D" id="3.40.50.1820">
    <property type="entry name" value="alpha/beta hydrolase"/>
    <property type="match status" value="2"/>
</dbReference>
<evidence type="ECO:0000313" key="5">
    <source>
        <dbReference type="Proteomes" id="UP000002729"/>
    </source>
</evidence>
<keyword evidence="2" id="KW-1133">Transmembrane helix</keyword>
<evidence type="ECO:0000256" key="1">
    <source>
        <dbReference type="SAM" id="MobiDB-lite"/>
    </source>
</evidence>
<gene>
    <name evidence="4" type="ORF">AURANDRAFT_61176</name>
</gene>
<feature type="transmembrane region" description="Helical" evidence="2">
    <location>
        <begin position="412"/>
        <end position="436"/>
    </location>
</feature>
<sequence>MSTPCTPTPWRGSEHESEHRIESMTSLESPLRHTVESDTEGEIMSHRDSRGESFLLKRASAPKILLEVLSPGGTRLLFLVMYASCALAIWRYNSARTAAEARHEARASVAVEPLGDGVPASVGSRAVWHARLSSLGALFGTTALTVQYPNATVNATTDDDAALRHLVSYAVTVEASRDGYERASGRWSSVLERRRETCEVAYASPGDGVAVLPTALASWYQNMEAAPSRSGVRSLQVWVDFCLPVDAAAYDGACHVVQPEVAKLLAAGGQFRATYSDVDSLDTSGEAIARVALLGIWAVIAAAWLPYGLGQIRARRRDAAAGDGAAPRLVLLLFGLLLFVDPVDCIVEMLPERTFVPPAVAFGSFASRRFGETCLLAAFLLAADGDGAAASRVRAARQGRPPRRRHLLRRNWFLVAPAAYCGFSLSALAMRFPTLWGVDRAPTLALASWPVDALRAFVACSLGIVLAMFLWGALFAFLLARAGDRLNRTPYVLSRRHQLSYRYFMLQATLVAGIGVASYYHLGVELFHGYRRNLLVLAKGQRHNEVQFTSALQDLAGALEALVADDVRDLASAFCFTVYVALILYLHLPPPAERSAPDSERSRPSVAAQLLPRQVLEDLGELGNLSGVLVGARFAVDERADRKRRRQIRKRTGRAAEPVFVVETASWLAKVSVESYYDVAPKGDADAGDGGAPPVSGGSYGIGDAKGRCELVPLEELVGAEDDTYCLVARHATRPYVVVAFRGSASLKHWYVNLDVRQRRVDLRDLSPEAAAAVPPPGRFTPRFTPRARRRRSATPAPEADAALEDGDLDDDDDEAGASREAKGPMDWFLRSAAVLFGGVERGVVAAERAAEGLGRASGAADVIPELETFVHPCVHNGFWRAYAGVRPRLLAAVAKALDGEPLCRVLCCGHSLGGALAQVAAADLATHCLPQRRKQTRLSCYTFGSPRVGNHIWARTFDALVPDAYRVVADGDVVPAVPRCCFRHGGTPVVVDPKARAAGFLIVDPSFIEQSLALSYSRKLAPHKLAGYVRGLWGAAGAYGDAPPDALLDAPDAPDDVVQHRAPCRCWPRRAEPPPPPDGPDPTPLLHSDRSADMV</sequence>
<dbReference type="SUPFAM" id="SSF53474">
    <property type="entry name" value="alpha/beta-Hydrolases"/>
    <property type="match status" value="1"/>
</dbReference>
<dbReference type="OrthoDB" id="194358at2759"/>
<dbReference type="InParanoid" id="F0XXB8"/>
<name>F0XXB8_AURAN</name>
<evidence type="ECO:0000259" key="3">
    <source>
        <dbReference type="Pfam" id="PF01764"/>
    </source>
</evidence>
<feature type="region of interest" description="Disordered" evidence="1">
    <location>
        <begin position="1"/>
        <end position="30"/>
    </location>
</feature>
<evidence type="ECO:0000256" key="2">
    <source>
        <dbReference type="SAM" id="Phobius"/>
    </source>
</evidence>
<keyword evidence="2" id="KW-0812">Transmembrane</keyword>
<dbReference type="InterPro" id="IPR051218">
    <property type="entry name" value="Sec_MonoDiacylglyc_Lipase"/>
</dbReference>
<dbReference type="CDD" id="cd00519">
    <property type="entry name" value="Lipase_3"/>
    <property type="match status" value="1"/>
</dbReference>
<dbReference type="InterPro" id="IPR029058">
    <property type="entry name" value="AB_hydrolase_fold"/>
</dbReference>
<feature type="domain" description="Fungal lipase-type" evidence="3">
    <location>
        <begin position="872"/>
        <end position="981"/>
    </location>
</feature>
<feature type="transmembrane region" description="Helical" evidence="2">
    <location>
        <begin position="456"/>
        <end position="480"/>
    </location>
</feature>